<dbReference type="Proteomes" id="UP000078542">
    <property type="component" value="Unassembled WGS sequence"/>
</dbReference>
<organism evidence="1 2">
    <name type="scientific">Cyphomyrmex costatus</name>
    <dbReference type="NCBI Taxonomy" id="456900"/>
    <lineage>
        <taxon>Eukaryota</taxon>
        <taxon>Metazoa</taxon>
        <taxon>Ecdysozoa</taxon>
        <taxon>Arthropoda</taxon>
        <taxon>Hexapoda</taxon>
        <taxon>Insecta</taxon>
        <taxon>Pterygota</taxon>
        <taxon>Neoptera</taxon>
        <taxon>Endopterygota</taxon>
        <taxon>Hymenoptera</taxon>
        <taxon>Apocrita</taxon>
        <taxon>Aculeata</taxon>
        <taxon>Formicoidea</taxon>
        <taxon>Formicidae</taxon>
        <taxon>Myrmicinae</taxon>
        <taxon>Cyphomyrmex</taxon>
    </lineage>
</organism>
<proteinExistence type="predicted"/>
<dbReference type="AlphaFoldDB" id="A0A195CU70"/>
<evidence type="ECO:0000313" key="2">
    <source>
        <dbReference type="Proteomes" id="UP000078542"/>
    </source>
</evidence>
<reference evidence="1 2" key="1">
    <citation type="submission" date="2016-03" db="EMBL/GenBank/DDBJ databases">
        <title>Cyphomyrmex costatus WGS genome.</title>
        <authorList>
            <person name="Nygaard S."/>
            <person name="Hu H."/>
            <person name="Boomsma J."/>
            <person name="Zhang G."/>
        </authorList>
    </citation>
    <scope>NUCLEOTIDE SEQUENCE [LARGE SCALE GENOMIC DNA]</scope>
    <source>
        <strain evidence="1">MS0001</strain>
        <tissue evidence="1">Whole body</tissue>
    </source>
</reference>
<accession>A0A195CU70</accession>
<keyword evidence="2" id="KW-1185">Reference proteome</keyword>
<name>A0A195CU70_9HYME</name>
<dbReference type="EMBL" id="KQ977279">
    <property type="protein sequence ID" value="KYN04228.1"/>
    <property type="molecule type" value="Genomic_DNA"/>
</dbReference>
<gene>
    <name evidence="1" type="ORF">ALC62_04994</name>
</gene>
<protein>
    <submittedName>
        <fullName evidence="1">Uncharacterized protein</fullName>
    </submittedName>
</protein>
<sequence length="212" mass="24361">MVRMLHAHRCNLDFEDTPMPSTNVQGGHLLNDQLSVSQRIIVRSGEKERCTAILVIALPTLRASKRVRHRRTDIDLLLTRRIVSSTSRETTLRFISAVLYRLTLLLFPPMRMVRRNVIGSQPDAMNKERRFISLGLNISRHSHVTCTSVLTRYANEISIIRDPFRSDILFLTIPSVLRYFRRPQKARIRQHNDLGDASLPSPMRLNGIIVGD</sequence>
<evidence type="ECO:0000313" key="1">
    <source>
        <dbReference type="EMBL" id="KYN04228.1"/>
    </source>
</evidence>